<gene>
    <name evidence="2" type="ORF">MVEG_11970</name>
</gene>
<dbReference type="PANTHER" id="PTHR37471:SF1">
    <property type="entry name" value="AB HYDROLASE-1 DOMAIN-CONTAINING PROTEIN"/>
    <property type="match status" value="1"/>
</dbReference>
<feature type="transmembrane region" description="Helical" evidence="1">
    <location>
        <begin position="15"/>
        <end position="35"/>
    </location>
</feature>
<keyword evidence="1" id="KW-0812">Transmembrane</keyword>
<keyword evidence="1" id="KW-0472">Membrane</keyword>
<evidence type="ECO:0008006" key="4">
    <source>
        <dbReference type="Google" id="ProtNLM"/>
    </source>
</evidence>
<dbReference type="Gene3D" id="3.40.50.1820">
    <property type="entry name" value="alpha/beta hydrolase"/>
    <property type="match status" value="1"/>
</dbReference>
<dbReference type="AlphaFoldDB" id="A0A086TKV0"/>
<evidence type="ECO:0000313" key="3">
    <source>
        <dbReference type="Proteomes" id="UP000243308"/>
    </source>
</evidence>
<accession>A0A086TKV0</accession>
<dbReference type="InterPro" id="IPR029058">
    <property type="entry name" value="AB_hydrolase_fold"/>
</dbReference>
<protein>
    <recommendedName>
        <fullName evidence="4">AB hydrolase-1 domain-containing protein</fullName>
    </recommendedName>
</protein>
<evidence type="ECO:0000256" key="1">
    <source>
        <dbReference type="SAM" id="Phobius"/>
    </source>
</evidence>
<organism evidence="2 3">
    <name type="scientific">Podila verticillata NRRL 6337</name>
    <dbReference type="NCBI Taxonomy" id="1069443"/>
    <lineage>
        <taxon>Eukaryota</taxon>
        <taxon>Fungi</taxon>
        <taxon>Fungi incertae sedis</taxon>
        <taxon>Mucoromycota</taxon>
        <taxon>Mortierellomycotina</taxon>
        <taxon>Mortierellomycetes</taxon>
        <taxon>Mortierellales</taxon>
        <taxon>Mortierellaceae</taxon>
        <taxon>Podila</taxon>
    </lineage>
</organism>
<name>A0A086TKV0_9FUNG</name>
<keyword evidence="1" id="KW-1133">Transmembrane helix</keyword>
<dbReference type="PANTHER" id="PTHR37471">
    <property type="entry name" value="UNNAMED PRODUCT"/>
    <property type="match status" value="1"/>
</dbReference>
<keyword evidence="3" id="KW-1185">Reference proteome</keyword>
<sequence length="638" mass="71633">MIVDHLLTRSAVRSVGLLSAAIVPLATLHFLYILAYNESPIHTVISELPRLLHILQSNTIASYSDGIFSNIEQATPLYSSPAGGSFNPAVSSSPSSTTIPSLDFSDPVNATTFLTRLAVNVAFFLETRGYSLPMDPSTIPGYSYVLALAPLKPLVLDPILAFISSHRTLAWIVLLVHAWMAAELVFYLHFWTRLSQAQEIDRVCTGPKTRKERHELFERSLETIEPGPGVEQWVETWFDTGRTSKPKFSEVGRTNMLQWLAWAYWAAPLEEVFETPEGMMDINRMLDNFESTTKFKFAKGFNPDVQCIRLAFDPVIASHRPLVYYALVYFANFLAGFVFNILGFTRFQGTGMTDFTYSFEGAKATTVQEGDNTIDPSTDLAYWHRSPANPKNKVPLVFIHGIGIGPAQYVHWVAALTTISRPIILVEVPYVSNKLIKTDCMTPDQTYFALERILKRHGYSKATFMGHSLGTMLCAAVCRASPATHPKSIIAGLILADPICFLTHHSIARNFAYRVPSTASELIMDLFAAREIGTSWYIMRRFNWDQCIMFPIAWDKRNTYKTRPLQGRLSPVLPPMTRVFLSRKDNLLDMGIIAEYLRKQVGLVESKGELVVMEDMDHAGFLLQPSLFLNVLKAAEEC</sequence>
<feature type="transmembrane region" description="Helical" evidence="1">
    <location>
        <begin position="169"/>
        <end position="190"/>
    </location>
</feature>
<dbReference type="OrthoDB" id="6431331at2759"/>
<dbReference type="EMBL" id="KN042431">
    <property type="protein sequence ID" value="KFH62577.1"/>
    <property type="molecule type" value="Genomic_DNA"/>
</dbReference>
<evidence type="ECO:0000313" key="2">
    <source>
        <dbReference type="EMBL" id="KFH62577.1"/>
    </source>
</evidence>
<reference evidence="2 3" key="1">
    <citation type="submission" date="2011-02" db="EMBL/GenBank/DDBJ databases">
        <title>The Genome Sequence of Mortierella verticillata NRRL 6337.</title>
        <authorList>
            <consortium name="The Broad Institute Genome Sequencing Platform"/>
            <person name="Russ C."/>
            <person name="Cuomo C."/>
            <person name="Burger G."/>
            <person name="Gray M.W."/>
            <person name="Holland P.W.H."/>
            <person name="King N."/>
            <person name="Lang F.B.F."/>
            <person name="Roger A.J."/>
            <person name="Ruiz-Trillo I."/>
            <person name="Young S.K."/>
            <person name="Zeng Q."/>
            <person name="Gargeya S."/>
            <person name="Alvarado L."/>
            <person name="Berlin A."/>
            <person name="Chapman S.B."/>
            <person name="Chen Z."/>
            <person name="Freedman E."/>
            <person name="Gellesch M."/>
            <person name="Goldberg J."/>
            <person name="Griggs A."/>
            <person name="Gujja S."/>
            <person name="Heilman E."/>
            <person name="Heiman D."/>
            <person name="Howarth C."/>
            <person name="Mehta T."/>
            <person name="Neiman D."/>
            <person name="Pearson M."/>
            <person name="Roberts A."/>
            <person name="Saif S."/>
            <person name="Shea T."/>
            <person name="Shenoy N."/>
            <person name="Sisk P."/>
            <person name="Stolte C."/>
            <person name="Sykes S."/>
            <person name="White J."/>
            <person name="Yandava C."/>
            <person name="Haas B."/>
            <person name="Nusbaum C."/>
            <person name="Birren B."/>
        </authorList>
    </citation>
    <scope>NUCLEOTIDE SEQUENCE [LARGE SCALE GENOMIC DNA]</scope>
    <source>
        <strain evidence="2 3">NRRL 6337</strain>
    </source>
</reference>
<proteinExistence type="predicted"/>
<dbReference type="Proteomes" id="UP000243308">
    <property type="component" value="Unassembled WGS sequence"/>
</dbReference>
<dbReference type="SUPFAM" id="SSF53474">
    <property type="entry name" value="alpha/beta-Hydrolases"/>
    <property type="match status" value="1"/>
</dbReference>
<feature type="transmembrane region" description="Helical" evidence="1">
    <location>
        <begin position="322"/>
        <end position="344"/>
    </location>
</feature>